<organism evidence="1 2">
    <name type="scientific">Candidatus Kuenenbacteria bacterium RIFCSPLOWO2_02_FULL_42_16</name>
    <dbReference type="NCBI Taxonomy" id="1798564"/>
    <lineage>
        <taxon>Bacteria</taxon>
        <taxon>Candidatus Kueneniibacteriota</taxon>
    </lineage>
</organism>
<evidence type="ECO:0000313" key="2">
    <source>
        <dbReference type="Proteomes" id="UP000177998"/>
    </source>
</evidence>
<protein>
    <submittedName>
        <fullName evidence="1">Uncharacterized protein</fullName>
    </submittedName>
</protein>
<dbReference type="EMBL" id="MFMZ01000061">
    <property type="protein sequence ID" value="OGG89703.1"/>
    <property type="molecule type" value="Genomic_DNA"/>
</dbReference>
<gene>
    <name evidence="1" type="ORF">A3H55_03685</name>
</gene>
<sequence length="89" mass="11163">MKWQEKVRIVLYVWWLDIKSIPGKIKRRIWNKHILLRWHKLYIRKDEFHHSLNIDGAAMLEMNEQERERYLADIVRRREIAHQRDLTKC</sequence>
<reference evidence="1 2" key="1">
    <citation type="journal article" date="2016" name="Nat. Commun.">
        <title>Thousands of microbial genomes shed light on interconnected biogeochemical processes in an aquifer system.</title>
        <authorList>
            <person name="Anantharaman K."/>
            <person name="Brown C.T."/>
            <person name="Hug L.A."/>
            <person name="Sharon I."/>
            <person name="Castelle C.J."/>
            <person name="Probst A.J."/>
            <person name="Thomas B.C."/>
            <person name="Singh A."/>
            <person name="Wilkins M.J."/>
            <person name="Karaoz U."/>
            <person name="Brodie E.L."/>
            <person name="Williams K.H."/>
            <person name="Hubbard S.S."/>
            <person name="Banfield J.F."/>
        </authorList>
    </citation>
    <scope>NUCLEOTIDE SEQUENCE [LARGE SCALE GENOMIC DNA]</scope>
</reference>
<dbReference type="Proteomes" id="UP000177998">
    <property type="component" value="Unassembled WGS sequence"/>
</dbReference>
<name>A0A1F6FV18_9BACT</name>
<comment type="caution">
    <text evidence="1">The sequence shown here is derived from an EMBL/GenBank/DDBJ whole genome shotgun (WGS) entry which is preliminary data.</text>
</comment>
<dbReference type="AlphaFoldDB" id="A0A1F6FV18"/>
<accession>A0A1F6FV18</accession>
<evidence type="ECO:0000313" key="1">
    <source>
        <dbReference type="EMBL" id="OGG89703.1"/>
    </source>
</evidence>
<proteinExistence type="predicted"/>